<evidence type="ECO:0000256" key="4">
    <source>
        <dbReference type="ARBA" id="ARBA00023004"/>
    </source>
</evidence>
<evidence type="ECO:0000313" key="9">
    <source>
        <dbReference type="Proteomes" id="UP000623172"/>
    </source>
</evidence>
<dbReference type="InterPro" id="IPR051208">
    <property type="entry name" value="Class-I_Fumarase/Tartrate_DH"/>
</dbReference>
<keyword evidence="6 8" id="KW-0456">Lyase</keyword>
<dbReference type="NCBIfam" id="NF004885">
    <property type="entry name" value="PRK06246.1"/>
    <property type="match status" value="1"/>
</dbReference>
<dbReference type="PANTHER" id="PTHR30389">
    <property type="entry name" value="FUMARATE HYDRATASE-RELATED"/>
    <property type="match status" value="1"/>
</dbReference>
<organism evidence="8 9">
    <name type="scientific">Gehongia tenuis</name>
    <dbReference type="NCBI Taxonomy" id="2763655"/>
    <lineage>
        <taxon>Bacteria</taxon>
        <taxon>Bacillati</taxon>
        <taxon>Bacillota</taxon>
        <taxon>Clostridia</taxon>
        <taxon>Christensenellales</taxon>
        <taxon>Christensenellaceae</taxon>
        <taxon>Gehongia</taxon>
    </lineage>
</organism>
<protein>
    <submittedName>
        <fullName evidence="8">Fumarate hydratase</fullName>
        <ecNumber evidence="8">4.2.1.2</ecNumber>
    </submittedName>
</protein>
<gene>
    <name evidence="8" type="ORF">H8696_09700</name>
</gene>
<comment type="caution">
    <text evidence="8">The sequence shown here is derived from an EMBL/GenBank/DDBJ whole genome shotgun (WGS) entry which is preliminary data.</text>
</comment>
<evidence type="ECO:0000313" key="8">
    <source>
        <dbReference type="EMBL" id="MBC8532121.1"/>
    </source>
</evidence>
<dbReference type="RefSeq" id="WP_249317234.1">
    <property type="nucleotide sequence ID" value="NZ_JACRSR010000004.1"/>
</dbReference>
<keyword evidence="5" id="KW-0411">Iron-sulfur</keyword>
<evidence type="ECO:0000256" key="3">
    <source>
        <dbReference type="ARBA" id="ARBA00022723"/>
    </source>
</evidence>
<evidence type="ECO:0000256" key="6">
    <source>
        <dbReference type="ARBA" id="ARBA00023239"/>
    </source>
</evidence>
<dbReference type="Pfam" id="PF05681">
    <property type="entry name" value="Fumerase"/>
    <property type="match status" value="1"/>
</dbReference>
<dbReference type="GO" id="GO:0051539">
    <property type="term" value="F:4 iron, 4 sulfur cluster binding"/>
    <property type="evidence" value="ECO:0007669"/>
    <property type="project" value="UniProtKB-KW"/>
</dbReference>
<dbReference type="NCBIfam" id="TIGR00722">
    <property type="entry name" value="ttdA_fumA_fumB"/>
    <property type="match status" value="1"/>
</dbReference>
<evidence type="ECO:0000256" key="2">
    <source>
        <dbReference type="ARBA" id="ARBA00022485"/>
    </source>
</evidence>
<proteinExistence type="inferred from homology"/>
<dbReference type="AlphaFoldDB" id="A0A926D6F8"/>
<accession>A0A926D6F8</accession>
<dbReference type="EMBL" id="JACRSR010000004">
    <property type="protein sequence ID" value="MBC8532121.1"/>
    <property type="molecule type" value="Genomic_DNA"/>
</dbReference>
<reference evidence="8" key="1">
    <citation type="submission" date="2020-08" db="EMBL/GenBank/DDBJ databases">
        <title>Genome public.</title>
        <authorList>
            <person name="Liu C."/>
            <person name="Sun Q."/>
        </authorList>
    </citation>
    <scope>NUCLEOTIDE SEQUENCE</scope>
    <source>
        <strain evidence="8">NSJ-53</strain>
    </source>
</reference>
<keyword evidence="9" id="KW-1185">Reference proteome</keyword>
<keyword evidence="2" id="KW-0004">4Fe-4S</keyword>
<evidence type="ECO:0000256" key="1">
    <source>
        <dbReference type="ARBA" id="ARBA00008876"/>
    </source>
</evidence>
<dbReference type="Proteomes" id="UP000623172">
    <property type="component" value="Unassembled WGS sequence"/>
</dbReference>
<keyword evidence="3" id="KW-0479">Metal-binding</keyword>
<evidence type="ECO:0000259" key="7">
    <source>
        <dbReference type="Pfam" id="PF05681"/>
    </source>
</evidence>
<feature type="domain" description="Fe-S hydro-lyase tartrate dehydratase alpha-type catalytic" evidence="7">
    <location>
        <begin position="12"/>
        <end position="277"/>
    </location>
</feature>
<comment type="similarity">
    <text evidence="1">Belongs to the class-I fumarase family.</text>
</comment>
<dbReference type="EC" id="4.2.1.2" evidence="8"/>
<dbReference type="InterPro" id="IPR004646">
    <property type="entry name" value="Fe-S_hydro-lyase_TtdA-typ_cat"/>
</dbReference>
<name>A0A926D6F8_9FIRM</name>
<evidence type="ECO:0000256" key="5">
    <source>
        <dbReference type="ARBA" id="ARBA00023014"/>
    </source>
</evidence>
<dbReference type="PANTHER" id="PTHR30389:SF17">
    <property type="entry name" value="L(+)-TARTRATE DEHYDRATASE SUBUNIT ALPHA-RELATED"/>
    <property type="match status" value="1"/>
</dbReference>
<keyword evidence="4" id="KW-0408">Iron</keyword>
<dbReference type="GO" id="GO:0046872">
    <property type="term" value="F:metal ion binding"/>
    <property type="evidence" value="ECO:0007669"/>
    <property type="project" value="UniProtKB-KW"/>
</dbReference>
<sequence>MRRIEDHKIASAVERLFLKACCRVDERVLMRLKEEAAREESPFGREILSQLIQNAEMAEMAGRPLCQDTGMAVVFVDWGQEVLLEGDTLEEAVNRGVRAAYDKGYFRKSVLTPLDRKNTGDNTPAIVHLRMVKGDKVRLRAAPKGFGSENMSRLVMLTPSKGIEGVKDAIVETARLAGPNPCPPIILGVGIGGTMEKAAIMAKEALLRPLGEPSDDPVLQEIEQECLERINDLGIGPMGLGGRVTCLGVHCLSYPTHIAGLPVAINTQCHAARHEEVIL</sequence>
<dbReference type="GO" id="GO:0004333">
    <property type="term" value="F:fumarate hydratase activity"/>
    <property type="evidence" value="ECO:0007669"/>
    <property type="project" value="UniProtKB-EC"/>
</dbReference>